<feature type="transmembrane region" description="Helical" evidence="1">
    <location>
        <begin position="29"/>
        <end position="48"/>
    </location>
</feature>
<dbReference type="EMBL" id="VIGW01000007">
    <property type="protein sequence ID" value="TWS18682.1"/>
    <property type="molecule type" value="Genomic_DNA"/>
</dbReference>
<keyword evidence="3" id="KW-1185">Reference proteome</keyword>
<organism evidence="2 3">
    <name type="scientific">Tsukamurella asaccharolytica</name>
    <dbReference type="NCBI Taxonomy" id="2592067"/>
    <lineage>
        <taxon>Bacteria</taxon>
        <taxon>Bacillati</taxon>
        <taxon>Actinomycetota</taxon>
        <taxon>Actinomycetes</taxon>
        <taxon>Mycobacteriales</taxon>
        <taxon>Tsukamurellaceae</taxon>
        <taxon>Tsukamurella</taxon>
    </lineage>
</organism>
<proteinExistence type="predicted"/>
<evidence type="ECO:0000313" key="2">
    <source>
        <dbReference type="EMBL" id="TWS18682.1"/>
    </source>
</evidence>
<dbReference type="RefSeq" id="WP_146562193.1">
    <property type="nucleotide sequence ID" value="NZ_VIGW01000007.1"/>
</dbReference>
<dbReference type="AlphaFoldDB" id="A0A5C5R7U1"/>
<accession>A0A5C5R7U1</accession>
<gene>
    <name evidence="2" type="ORF">FK529_13940</name>
</gene>
<evidence type="ECO:0000256" key="1">
    <source>
        <dbReference type="SAM" id="Phobius"/>
    </source>
</evidence>
<reference evidence="2 3" key="1">
    <citation type="submission" date="2019-06" db="EMBL/GenBank/DDBJ databases">
        <title>Tsukamurella conjunctivitidis sp. nov., Tsukamurella assacharolytica sp. nov. and Tsukamurella sputae sp. nov. isolated from patients with conjunctivitis, bacteraemia (lymphoma) and respiratory infection (sputum) in Hong Kong.</title>
        <authorList>
            <person name="Teng J.L.L."/>
            <person name="Lee H.H."/>
            <person name="Fong J.Y.H."/>
            <person name="Fok K.M.N."/>
            <person name="Lau S.K.P."/>
            <person name="Woo P.C.Y."/>
        </authorList>
    </citation>
    <scope>NUCLEOTIDE SEQUENCE [LARGE SCALE GENOMIC DNA]</scope>
    <source>
        <strain evidence="2 3">HKU71</strain>
    </source>
</reference>
<keyword evidence="1" id="KW-1133">Transmembrane helix</keyword>
<dbReference type="Proteomes" id="UP000317291">
    <property type="component" value="Unassembled WGS sequence"/>
</dbReference>
<comment type="caution">
    <text evidence="2">The sequence shown here is derived from an EMBL/GenBank/DDBJ whole genome shotgun (WGS) entry which is preliminary data.</text>
</comment>
<keyword evidence="1" id="KW-0812">Transmembrane</keyword>
<protein>
    <submittedName>
        <fullName evidence="2">Uncharacterized protein</fullName>
    </submittedName>
</protein>
<evidence type="ECO:0000313" key="3">
    <source>
        <dbReference type="Proteomes" id="UP000317291"/>
    </source>
</evidence>
<sequence>MDASNDEGGPDNADESIKPKVFGWLRKPMGAFVAVMIGALVAYSSTAYTNSNETRLKAYSEFYASFTSAKSAAAFVTADSKFVDPYRVAETWNSAAADKLHGATLLLTEKWRAIELFGSSGSADKIAHELWIYIAHIDNSSQNVSFYVGRKIPPQTQEALNKPYDQKSPEERVLAESHYSLLENLKIVSTGSRVVGECGLDDESSVCISDAAGNLEKRPNRELAKVESAYASEAREQVRSRDWIGRLLN</sequence>
<name>A0A5C5R7U1_9ACTN</name>
<keyword evidence="1" id="KW-0472">Membrane</keyword>